<dbReference type="Proteomes" id="UP000887577">
    <property type="component" value="Unplaced"/>
</dbReference>
<accession>A0A914YL25</accession>
<organism evidence="1 2">
    <name type="scientific">Panagrolaimus superbus</name>
    <dbReference type="NCBI Taxonomy" id="310955"/>
    <lineage>
        <taxon>Eukaryota</taxon>
        <taxon>Metazoa</taxon>
        <taxon>Ecdysozoa</taxon>
        <taxon>Nematoda</taxon>
        <taxon>Chromadorea</taxon>
        <taxon>Rhabditida</taxon>
        <taxon>Tylenchina</taxon>
        <taxon>Panagrolaimomorpha</taxon>
        <taxon>Panagrolaimoidea</taxon>
        <taxon>Panagrolaimidae</taxon>
        <taxon>Panagrolaimus</taxon>
    </lineage>
</organism>
<protein>
    <submittedName>
        <fullName evidence="2">Uncharacterized protein</fullName>
    </submittedName>
</protein>
<evidence type="ECO:0000313" key="1">
    <source>
        <dbReference type="Proteomes" id="UP000887577"/>
    </source>
</evidence>
<keyword evidence="1" id="KW-1185">Reference proteome</keyword>
<sequence length="186" mass="21699">MIKNCKYFFIKTPILVISDLIYDRNGWETEVNKTLKSIDINTISSKLWITYQLCICQRNFTNNSLASSIIPKIYQCDATYLSLSDQVITLNEFIILCSSVIDLTSHQVTVKNDDGTVVLFEKLTKQLPKLKSINYTFTTPSNNTSKKSFEELWKIRHFSIYDYVRLFSIPEDFNIDCFYSFMKVCI</sequence>
<evidence type="ECO:0000313" key="2">
    <source>
        <dbReference type="WBParaSite" id="PSU_v2.g19583.t1"/>
    </source>
</evidence>
<dbReference type="WBParaSite" id="PSU_v2.g19583.t1">
    <property type="protein sequence ID" value="PSU_v2.g19583.t1"/>
    <property type="gene ID" value="PSU_v2.g19583"/>
</dbReference>
<reference evidence="2" key="1">
    <citation type="submission" date="2022-11" db="UniProtKB">
        <authorList>
            <consortium name="WormBaseParasite"/>
        </authorList>
    </citation>
    <scope>IDENTIFICATION</scope>
</reference>
<proteinExistence type="predicted"/>
<name>A0A914YL25_9BILA</name>
<dbReference type="AlphaFoldDB" id="A0A914YL25"/>